<dbReference type="InterPro" id="IPR036291">
    <property type="entry name" value="NAD(P)-bd_dom_sf"/>
</dbReference>
<dbReference type="RefSeq" id="WP_324726033.1">
    <property type="nucleotide sequence ID" value="NZ_CP139781.1"/>
</dbReference>
<dbReference type="InterPro" id="IPR020904">
    <property type="entry name" value="Sc_DH/Rdtase_CS"/>
</dbReference>
<comment type="similarity">
    <text evidence="1 3">Belongs to the short-chain dehydrogenases/reductases (SDR) family.</text>
</comment>
<dbReference type="InterPro" id="IPR002347">
    <property type="entry name" value="SDR_fam"/>
</dbReference>
<accession>A0ABZ1C5U3</accession>
<dbReference type="PROSITE" id="PS00061">
    <property type="entry name" value="ADH_SHORT"/>
    <property type="match status" value="1"/>
</dbReference>
<dbReference type="NCBIfam" id="NF004825">
    <property type="entry name" value="PRK06181.1"/>
    <property type="match status" value="1"/>
</dbReference>
<keyword evidence="6" id="KW-1185">Reference proteome</keyword>
<feature type="domain" description="Ketoreductase" evidence="4">
    <location>
        <begin position="10"/>
        <end position="194"/>
    </location>
</feature>
<sequence length="268" mass="28667">MPISSAFTDQVIWITGASSGIGAALARALAAAGAQLVLSARREPELQALAATVPGGPERHLVLPLDLTATGTFPAAVETVLARFGHLDRLINNGGLGQRGDAADTPLEVDRRIMEVNYFGQVGLTKAVLPHLTTRGAGHIVVVSSVVGYVATPHRSAYAASKHALHGFYNALRAELHPTGVRVSIVCPGYVRTEISLHALDSSGGRHARMDKNQARAMSADTFAARLLPQLAAHKEEILIGGREIYAVYLQRFLPRLVSRVLRRSPKR</sequence>
<dbReference type="Gene3D" id="3.40.50.720">
    <property type="entry name" value="NAD(P)-binding Rossmann-like Domain"/>
    <property type="match status" value="1"/>
</dbReference>
<dbReference type="Pfam" id="PF00106">
    <property type="entry name" value="adh_short"/>
    <property type="match status" value="1"/>
</dbReference>
<dbReference type="PANTHER" id="PTHR44196">
    <property type="entry name" value="DEHYDROGENASE/REDUCTASE SDR FAMILY MEMBER 7B"/>
    <property type="match status" value="1"/>
</dbReference>
<organism evidence="5 6">
    <name type="scientific">Actomonas aquatica</name>
    <dbReference type="NCBI Taxonomy" id="2866162"/>
    <lineage>
        <taxon>Bacteria</taxon>
        <taxon>Pseudomonadati</taxon>
        <taxon>Verrucomicrobiota</taxon>
        <taxon>Opitutia</taxon>
        <taxon>Opitutales</taxon>
        <taxon>Opitutaceae</taxon>
        <taxon>Actomonas</taxon>
    </lineage>
</organism>
<evidence type="ECO:0000256" key="2">
    <source>
        <dbReference type="ARBA" id="ARBA00023002"/>
    </source>
</evidence>
<dbReference type="PRINTS" id="PR00081">
    <property type="entry name" value="GDHRDH"/>
</dbReference>
<dbReference type="SUPFAM" id="SSF51735">
    <property type="entry name" value="NAD(P)-binding Rossmann-fold domains"/>
    <property type="match status" value="1"/>
</dbReference>
<dbReference type="EMBL" id="CP139781">
    <property type="protein sequence ID" value="WRQ87101.1"/>
    <property type="molecule type" value="Genomic_DNA"/>
</dbReference>
<evidence type="ECO:0000256" key="1">
    <source>
        <dbReference type="ARBA" id="ARBA00006484"/>
    </source>
</evidence>
<dbReference type="PANTHER" id="PTHR44196:SF1">
    <property type="entry name" value="DEHYDROGENASE_REDUCTASE SDR FAMILY MEMBER 7B"/>
    <property type="match status" value="1"/>
</dbReference>
<protein>
    <submittedName>
        <fullName evidence="5">SDR family oxidoreductase</fullName>
    </submittedName>
</protein>
<reference evidence="5 6" key="1">
    <citation type="submission" date="2023-12" db="EMBL/GenBank/DDBJ databases">
        <title>Description of an unclassified Opitutus bacterium of Verrucomicrobiota.</title>
        <authorList>
            <person name="Zhang D.-F."/>
        </authorList>
    </citation>
    <scope>NUCLEOTIDE SEQUENCE [LARGE SCALE GENOMIC DNA]</scope>
    <source>
        <strain evidence="5 6">WL0086</strain>
    </source>
</reference>
<dbReference type="Proteomes" id="UP000738431">
    <property type="component" value="Chromosome"/>
</dbReference>
<evidence type="ECO:0000259" key="4">
    <source>
        <dbReference type="SMART" id="SM00822"/>
    </source>
</evidence>
<keyword evidence="2" id="KW-0560">Oxidoreductase</keyword>
<evidence type="ECO:0000256" key="3">
    <source>
        <dbReference type="RuleBase" id="RU000363"/>
    </source>
</evidence>
<proteinExistence type="inferred from homology"/>
<dbReference type="PRINTS" id="PR00080">
    <property type="entry name" value="SDRFAMILY"/>
</dbReference>
<evidence type="ECO:0000313" key="6">
    <source>
        <dbReference type="Proteomes" id="UP000738431"/>
    </source>
</evidence>
<dbReference type="SMART" id="SM00822">
    <property type="entry name" value="PKS_KR"/>
    <property type="match status" value="1"/>
</dbReference>
<gene>
    <name evidence="5" type="ORF">K1X11_019980</name>
</gene>
<name>A0ABZ1C5U3_9BACT</name>
<evidence type="ECO:0000313" key="5">
    <source>
        <dbReference type="EMBL" id="WRQ87101.1"/>
    </source>
</evidence>
<dbReference type="InterPro" id="IPR057326">
    <property type="entry name" value="KR_dom"/>
</dbReference>